<proteinExistence type="predicted"/>
<evidence type="ECO:0000256" key="1">
    <source>
        <dbReference type="SAM" id="Phobius"/>
    </source>
</evidence>
<keyword evidence="1" id="KW-1133">Transmembrane helix</keyword>
<keyword evidence="1" id="KW-0472">Membrane</keyword>
<dbReference type="AlphaFoldDB" id="A0A087UTN6"/>
<dbReference type="Proteomes" id="UP000054359">
    <property type="component" value="Unassembled WGS sequence"/>
</dbReference>
<dbReference type="OrthoDB" id="6366218at2759"/>
<organism evidence="2 3">
    <name type="scientific">Stegodyphus mimosarum</name>
    <name type="common">African social velvet spider</name>
    <dbReference type="NCBI Taxonomy" id="407821"/>
    <lineage>
        <taxon>Eukaryota</taxon>
        <taxon>Metazoa</taxon>
        <taxon>Ecdysozoa</taxon>
        <taxon>Arthropoda</taxon>
        <taxon>Chelicerata</taxon>
        <taxon>Arachnida</taxon>
        <taxon>Araneae</taxon>
        <taxon>Araneomorphae</taxon>
        <taxon>Entelegynae</taxon>
        <taxon>Eresoidea</taxon>
        <taxon>Eresidae</taxon>
        <taxon>Stegodyphus</taxon>
    </lineage>
</organism>
<evidence type="ECO:0000313" key="2">
    <source>
        <dbReference type="EMBL" id="KFM80725.1"/>
    </source>
</evidence>
<feature type="non-terminal residue" evidence="2">
    <location>
        <position position="99"/>
    </location>
</feature>
<keyword evidence="1" id="KW-0812">Transmembrane</keyword>
<name>A0A087UTN6_STEMI</name>
<feature type="transmembrane region" description="Helical" evidence="1">
    <location>
        <begin position="22"/>
        <end position="41"/>
    </location>
</feature>
<sequence>MAFVWIAWTVVSTQILHRYRDLTISVANLICATIVMLCMYLRKVYIYNKLTKDQENKAKIQQTMSLPAVPNMYVSFQDCSWDNSCYILPVWPATSCTCR</sequence>
<keyword evidence="3" id="KW-1185">Reference proteome</keyword>
<accession>A0A087UTN6</accession>
<protein>
    <submittedName>
        <fullName evidence="2">Uncharacterized protein</fullName>
    </submittedName>
</protein>
<reference evidence="2 3" key="1">
    <citation type="submission" date="2013-11" db="EMBL/GenBank/DDBJ databases">
        <title>Genome sequencing of Stegodyphus mimosarum.</title>
        <authorList>
            <person name="Bechsgaard J."/>
        </authorList>
    </citation>
    <scope>NUCLEOTIDE SEQUENCE [LARGE SCALE GENOMIC DNA]</scope>
</reference>
<evidence type="ECO:0000313" key="3">
    <source>
        <dbReference type="Proteomes" id="UP000054359"/>
    </source>
</evidence>
<dbReference type="EMBL" id="KK121567">
    <property type="protein sequence ID" value="KFM80725.1"/>
    <property type="molecule type" value="Genomic_DNA"/>
</dbReference>
<gene>
    <name evidence="2" type="ORF">X975_07950</name>
</gene>